<dbReference type="InterPro" id="IPR039422">
    <property type="entry name" value="MarR/SlyA-like"/>
</dbReference>
<dbReference type="RefSeq" id="WP_075740856.1">
    <property type="nucleotide sequence ID" value="NZ_CP016076.1"/>
</dbReference>
<dbReference type="InterPro" id="IPR036388">
    <property type="entry name" value="WH-like_DNA-bd_sf"/>
</dbReference>
<dbReference type="Proteomes" id="UP000185511">
    <property type="component" value="Chromosome"/>
</dbReference>
<name>A0AAC9PSI1_9PSEU</name>
<reference evidence="3" key="1">
    <citation type="submission" date="2016-06" db="EMBL/GenBank/DDBJ databases">
        <title>Complete genome sequence of Actinoalloteichus fjordicus DSM 46855 (=ADI127-17), type strain of the new species Actinoalloteichus fjordicus.</title>
        <authorList>
            <person name="Ruckert C."/>
            <person name="Nouioui I."/>
            <person name="Willmese J."/>
            <person name="van Wezel G."/>
            <person name="Klenk H.-P."/>
            <person name="Kalinowski J."/>
            <person name="Zotchev S.B."/>
        </authorList>
    </citation>
    <scope>NUCLEOTIDE SEQUENCE [LARGE SCALE GENOMIC DNA]</scope>
    <source>
        <strain evidence="3">ADI127-7</strain>
    </source>
</reference>
<protein>
    <submittedName>
        <fullName evidence="2">Transcriptional regulator</fullName>
    </submittedName>
</protein>
<dbReference type="GO" id="GO:0003700">
    <property type="term" value="F:DNA-binding transcription factor activity"/>
    <property type="evidence" value="ECO:0007669"/>
    <property type="project" value="InterPro"/>
</dbReference>
<dbReference type="PANTHER" id="PTHR33164">
    <property type="entry name" value="TRANSCRIPTIONAL REGULATOR, MARR FAMILY"/>
    <property type="match status" value="1"/>
</dbReference>
<dbReference type="EMBL" id="CP016076">
    <property type="protein sequence ID" value="APU15035.1"/>
    <property type="molecule type" value="Genomic_DNA"/>
</dbReference>
<dbReference type="GO" id="GO:0006950">
    <property type="term" value="P:response to stress"/>
    <property type="evidence" value="ECO:0007669"/>
    <property type="project" value="TreeGrafter"/>
</dbReference>
<dbReference type="PANTHER" id="PTHR33164:SF106">
    <property type="entry name" value="TRANSCRIPTIONAL REGULATORY PROTEIN"/>
    <property type="match status" value="1"/>
</dbReference>
<feature type="domain" description="HTH marR-type" evidence="1">
    <location>
        <begin position="12"/>
        <end position="148"/>
    </location>
</feature>
<dbReference type="SMART" id="SM00347">
    <property type="entry name" value="HTH_MARR"/>
    <property type="match status" value="1"/>
</dbReference>
<evidence type="ECO:0000313" key="2">
    <source>
        <dbReference type="EMBL" id="APU15035.1"/>
    </source>
</evidence>
<evidence type="ECO:0000313" key="3">
    <source>
        <dbReference type="Proteomes" id="UP000185511"/>
    </source>
</evidence>
<evidence type="ECO:0000259" key="1">
    <source>
        <dbReference type="PROSITE" id="PS50995"/>
    </source>
</evidence>
<dbReference type="KEGG" id="acad:UA74_14895"/>
<gene>
    <name evidence="2" type="ORF">UA74_14895</name>
</gene>
<dbReference type="Pfam" id="PF01047">
    <property type="entry name" value="MarR"/>
    <property type="match status" value="1"/>
</dbReference>
<dbReference type="Gene3D" id="1.10.10.10">
    <property type="entry name" value="Winged helix-like DNA-binding domain superfamily/Winged helix DNA-binding domain"/>
    <property type="match status" value="1"/>
</dbReference>
<sequence>MTKSPEDAAADRDAAVRTILDALPSFVSAVVQLNELIAERMGVVPTDLHCLHELRRFGPTTARDLADRLGRSPGAVSRMIDRLDAAGCVSRADDPDDRRRVLITPTGHGLRRVADYYAGLTARTRDDLADLDEDGLRALAGFLHAGHDSTHAEIVRLRSTR</sequence>
<dbReference type="InterPro" id="IPR000835">
    <property type="entry name" value="HTH_MarR-typ"/>
</dbReference>
<organism evidence="2 3">
    <name type="scientific">Actinoalloteichus fjordicus</name>
    <dbReference type="NCBI Taxonomy" id="1612552"/>
    <lineage>
        <taxon>Bacteria</taxon>
        <taxon>Bacillati</taxon>
        <taxon>Actinomycetota</taxon>
        <taxon>Actinomycetes</taxon>
        <taxon>Pseudonocardiales</taxon>
        <taxon>Pseudonocardiaceae</taxon>
        <taxon>Actinoalloteichus</taxon>
    </lineage>
</organism>
<dbReference type="SUPFAM" id="SSF46785">
    <property type="entry name" value="Winged helix' DNA-binding domain"/>
    <property type="match status" value="1"/>
</dbReference>
<dbReference type="AlphaFoldDB" id="A0AAC9PSI1"/>
<dbReference type="InterPro" id="IPR036390">
    <property type="entry name" value="WH_DNA-bd_sf"/>
</dbReference>
<keyword evidence="3" id="KW-1185">Reference proteome</keyword>
<accession>A0AAC9PSI1</accession>
<dbReference type="PROSITE" id="PS50995">
    <property type="entry name" value="HTH_MARR_2"/>
    <property type="match status" value="1"/>
</dbReference>
<proteinExistence type="predicted"/>